<name>A0A9X3XEK8_9BACT</name>
<organism evidence="2 3">
    <name type="scientific">Polyangium jinanense</name>
    <dbReference type="NCBI Taxonomy" id="2829994"/>
    <lineage>
        <taxon>Bacteria</taxon>
        <taxon>Pseudomonadati</taxon>
        <taxon>Myxococcota</taxon>
        <taxon>Polyangia</taxon>
        <taxon>Polyangiales</taxon>
        <taxon>Polyangiaceae</taxon>
        <taxon>Polyangium</taxon>
    </lineage>
</organism>
<feature type="transmembrane region" description="Helical" evidence="1">
    <location>
        <begin position="6"/>
        <end position="27"/>
    </location>
</feature>
<protein>
    <submittedName>
        <fullName evidence="2">Uncharacterized protein</fullName>
    </submittedName>
</protein>
<dbReference type="AlphaFoldDB" id="A0A9X3XEK8"/>
<reference evidence="2 3" key="1">
    <citation type="submission" date="2021-04" db="EMBL/GenBank/DDBJ databases">
        <title>Genome analysis of Polyangium sp.</title>
        <authorList>
            <person name="Li Y."/>
            <person name="Wang J."/>
        </authorList>
    </citation>
    <scope>NUCLEOTIDE SEQUENCE [LARGE SCALE GENOMIC DNA]</scope>
    <source>
        <strain evidence="2 3">SDU14</strain>
    </source>
</reference>
<evidence type="ECO:0000313" key="3">
    <source>
        <dbReference type="Proteomes" id="UP001151081"/>
    </source>
</evidence>
<feature type="transmembrane region" description="Helical" evidence="1">
    <location>
        <begin position="109"/>
        <end position="130"/>
    </location>
</feature>
<keyword evidence="1" id="KW-0812">Transmembrane</keyword>
<keyword evidence="3" id="KW-1185">Reference proteome</keyword>
<sequence length="206" mass="22285">MTWIVGITYLLFMVMTFVAPGFTREFAAKEGPLEHVQHVLLVAGIGAWIVAAFRAAKGRGWALAIAIFLMFVLGEELNWGEVVGITAVSDPLRRAIGRTNVHNYWWGMSYHLFALPLLALFGAGFFAHFAPKRSSSGWLGAWRAAFGDLIPTRDQTMAAGLVAVCTVVFGLALSAFESELDEVKETVVYVLLLGVGAGRRGGGARP</sequence>
<comment type="caution">
    <text evidence="2">The sequence shown here is derived from an EMBL/GenBank/DDBJ whole genome shotgun (WGS) entry which is preliminary data.</text>
</comment>
<accession>A0A9X3XEK8</accession>
<dbReference type="EMBL" id="JAGTJJ010000041">
    <property type="protein sequence ID" value="MDC3986581.1"/>
    <property type="molecule type" value="Genomic_DNA"/>
</dbReference>
<gene>
    <name evidence="2" type="ORF">KEG57_39260</name>
</gene>
<keyword evidence="1" id="KW-1133">Transmembrane helix</keyword>
<proteinExistence type="predicted"/>
<evidence type="ECO:0000313" key="2">
    <source>
        <dbReference type="EMBL" id="MDC3986581.1"/>
    </source>
</evidence>
<dbReference type="RefSeq" id="WP_272425772.1">
    <property type="nucleotide sequence ID" value="NZ_JAGTJJ010000041.1"/>
</dbReference>
<feature type="transmembrane region" description="Helical" evidence="1">
    <location>
        <begin position="157"/>
        <end position="176"/>
    </location>
</feature>
<keyword evidence="1" id="KW-0472">Membrane</keyword>
<dbReference type="Proteomes" id="UP001151081">
    <property type="component" value="Unassembled WGS sequence"/>
</dbReference>
<feature type="transmembrane region" description="Helical" evidence="1">
    <location>
        <begin position="39"/>
        <end position="56"/>
    </location>
</feature>
<feature type="transmembrane region" description="Helical" evidence="1">
    <location>
        <begin position="62"/>
        <end position="88"/>
    </location>
</feature>
<evidence type="ECO:0000256" key="1">
    <source>
        <dbReference type="SAM" id="Phobius"/>
    </source>
</evidence>